<gene>
    <name evidence="1" type="ORF">HKW67_12855</name>
</gene>
<reference evidence="1 2" key="1">
    <citation type="submission" date="2020-05" db="EMBL/GenBank/DDBJ databases">
        <title>Complete genome sequence of Gemmatimonas greenlandica TET16.</title>
        <authorList>
            <person name="Zeng Y."/>
        </authorList>
    </citation>
    <scope>NUCLEOTIDE SEQUENCE [LARGE SCALE GENOMIC DNA]</scope>
    <source>
        <strain evidence="1 2">TET16</strain>
    </source>
</reference>
<protein>
    <submittedName>
        <fullName evidence="1">Uncharacterized protein</fullName>
    </submittedName>
</protein>
<evidence type="ECO:0000313" key="1">
    <source>
        <dbReference type="EMBL" id="QJR36331.1"/>
    </source>
</evidence>
<organism evidence="1 2">
    <name type="scientific">Gemmatimonas groenlandica</name>
    <dbReference type="NCBI Taxonomy" id="2732249"/>
    <lineage>
        <taxon>Bacteria</taxon>
        <taxon>Pseudomonadati</taxon>
        <taxon>Gemmatimonadota</taxon>
        <taxon>Gemmatimonadia</taxon>
        <taxon>Gemmatimonadales</taxon>
        <taxon>Gemmatimonadaceae</taxon>
        <taxon>Gemmatimonas</taxon>
    </lineage>
</organism>
<evidence type="ECO:0000313" key="2">
    <source>
        <dbReference type="Proteomes" id="UP000500938"/>
    </source>
</evidence>
<dbReference type="RefSeq" id="WP_171225763.1">
    <property type="nucleotide sequence ID" value="NZ_CP053085.1"/>
</dbReference>
<accession>A0A6M4IVW4</accession>
<dbReference type="EMBL" id="CP053085">
    <property type="protein sequence ID" value="QJR36331.1"/>
    <property type="molecule type" value="Genomic_DNA"/>
</dbReference>
<dbReference type="AlphaFoldDB" id="A0A6M4IVW4"/>
<proteinExistence type="predicted"/>
<dbReference type="KEGG" id="ggr:HKW67_12855"/>
<sequence>MLDPVLGVLHRSDEHLRKRRLLFVGGAVNQRDFPYLRRNHIVPRRTYRPTCEEFLHVILDASFVVIADAAFVVSADTSVAVSETS</sequence>
<dbReference type="Proteomes" id="UP000500938">
    <property type="component" value="Chromosome"/>
</dbReference>
<name>A0A6M4IVW4_9BACT</name>
<keyword evidence="2" id="KW-1185">Reference proteome</keyword>